<organism evidence="1 2">
    <name type="scientific">Chitinophaga eiseniae</name>
    <dbReference type="NCBI Taxonomy" id="634771"/>
    <lineage>
        <taxon>Bacteria</taxon>
        <taxon>Pseudomonadati</taxon>
        <taxon>Bacteroidota</taxon>
        <taxon>Chitinophagia</taxon>
        <taxon>Chitinophagales</taxon>
        <taxon>Chitinophagaceae</taxon>
        <taxon>Chitinophaga</taxon>
    </lineage>
</organism>
<accession>A0A1T4RLJ1</accession>
<dbReference type="Proteomes" id="UP000190367">
    <property type="component" value="Unassembled WGS sequence"/>
</dbReference>
<evidence type="ECO:0000313" key="1">
    <source>
        <dbReference type="EMBL" id="SKA16819.1"/>
    </source>
</evidence>
<dbReference type="AlphaFoldDB" id="A0A1T4RLJ1"/>
<proteinExistence type="predicted"/>
<gene>
    <name evidence="1" type="ORF">SAMN04488128_1021277</name>
</gene>
<dbReference type="EMBL" id="FUWZ01000002">
    <property type="protein sequence ID" value="SKA16819.1"/>
    <property type="molecule type" value="Genomic_DNA"/>
</dbReference>
<dbReference type="RefSeq" id="WP_143312935.1">
    <property type="nucleotide sequence ID" value="NZ_FUWZ01000002.1"/>
</dbReference>
<dbReference type="STRING" id="634771.SAMN04488128_1021277"/>
<evidence type="ECO:0008006" key="3">
    <source>
        <dbReference type="Google" id="ProtNLM"/>
    </source>
</evidence>
<dbReference type="OrthoDB" id="128043at2"/>
<sequence length="261" mass="28820">MEMNHHHHGHHKQYEQPSPVVMKLIAGAAGLMTGENARLVFRPVNSHHPEASVPLSIQHEAEFHLIIVDSQLTSFGHLHPQRAADGNYFIDVTFNHAGQYLVYADYQAEGYTPQTDRLTLLVEGREQQGADETNEKLSAVTDGLYLAVAATAPFVAGAESHIPVTITKDGKTLNAADIDPYLGAVAHIILIGREDKDFLHIHPMSDSQFPIIGHTMFPKADIYRMWIQFKTEGVLHTANFTLHVGNAAAEVATGHGHHHHH</sequence>
<reference evidence="2" key="1">
    <citation type="submission" date="2017-02" db="EMBL/GenBank/DDBJ databases">
        <authorList>
            <person name="Varghese N."/>
            <person name="Submissions S."/>
        </authorList>
    </citation>
    <scope>NUCLEOTIDE SEQUENCE [LARGE SCALE GENOMIC DNA]</scope>
    <source>
        <strain evidence="2">DSM 22224</strain>
    </source>
</reference>
<keyword evidence="2" id="KW-1185">Reference proteome</keyword>
<protein>
    <recommendedName>
        <fullName evidence="3">Secreted protein</fullName>
    </recommendedName>
</protein>
<name>A0A1T4RLJ1_9BACT</name>
<evidence type="ECO:0000313" key="2">
    <source>
        <dbReference type="Proteomes" id="UP000190367"/>
    </source>
</evidence>